<dbReference type="InterPro" id="IPR011990">
    <property type="entry name" value="TPR-like_helical_dom_sf"/>
</dbReference>
<dbReference type="AlphaFoldDB" id="A0A154L1M7"/>
<protein>
    <submittedName>
        <fullName evidence="2">Uncharacterized protein</fullName>
    </submittedName>
</protein>
<proteinExistence type="predicted"/>
<evidence type="ECO:0000256" key="1">
    <source>
        <dbReference type="PROSITE-ProRule" id="PRU00339"/>
    </source>
</evidence>
<reference evidence="2 3" key="1">
    <citation type="submission" date="2015-12" db="EMBL/GenBank/DDBJ databases">
        <title>Genome sequence of Thalassospira lucentensis MCCC 1A02072.</title>
        <authorList>
            <person name="Lu L."/>
            <person name="Lai Q."/>
            <person name="Shao Z."/>
            <person name="Qian P."/>
        </authorList>
    </citation>
    <scope>NUCLEOTIDE SEQUENCE [LARGE SCALE GENOMIC DNA]</scope>
    <source>
        <strain evidence="2 3">MCCC 1A02072</strain>
    </source>
</reference>
<evidence type="ECO:0000313" key="3">
    <source>
        <dbReference type="Proteomes" id="UP000076335"/>
    </source>
</evidence>
<dbReference type="RefSeq" id="WP_062952633.1">
    <property type="nucleotide sequence ID" value="NZ_LPVY01000021.1"/>
</dbReference>
<keyword evidence="1" id="KW-0802">TPR repeat</keyword>
<gene>
    <name evidence="2" type="ORF">AUP42_03565</name>
</gene>
<dbReference type="Proteomes" id="UP000076335">
    <property type="component" value="Unassembled WGS sequence"/>
</dbReference>
<dbReference type="PROSITE" id="PS50005">
    <property type="entry name" value="TPR"/>
    <property type="match status" value="1"/>
</dbReference>
<name>A0A154L1M7_9PROT</name>
<evidence type="ECO:0000313" key="2">
    <source>
        <dbReference type="EMBL" id="KZB62052.1"/>
    </source>
</evidence>
<dbReference type="OrthoDB" id="7351751at2"/>
<sequence>MSGQTHISPQIPAVTIDGIDLAPEIRTRLRNLIDTLPDQPARLRVMGHVLLDMGLGSLALDAFGRALLLDDLDPATHLGLTRTYLQNGARETALEHLEIAISLRPDARELRVVAADLVGCRDRMRAFNQLGAVLSADPDHAGARKGLAALIRSVITSRIQEDKSATWKVPADTARVWGLQDHMPAQELSPPQPWFLN</sequence>
<feature type="repeat" description="TPR" evidence="1">
    <location>
        <begin position="74"/>
        <end position="107"/>
    </location>
</feature>
<dbReference type="Gene3D" id="1.25.40.10">
    <property type="entry name" value="Tetratricopeptide repeat domain"/>
    <property type="match status" value="1"/>
</dbReference>
<accession>A0A154L1M7</accession>
<comment type="caution">
    <text evidence="2">The sequence shown here is derived from an EMBL/GenBank/DDBJ whole genome shotgun (WGS) entry which is preliminary data.</text>
</comment>
<dbReference type="EMBL" id="LPVY01000021">
    <property type="protein sequence ID" value="KZB62052.1"/>
    <property type="molecule type" value="Genomic_DNA"/>
</dbReference>
<dbReference type="SUPFAM" id="SSF48452">
    <property type="entry name" value="TPR-like"/>
    <property type="match status" value="1"/>
</dbReference>
<dbReference type="InterPro" id="IPR019734">
    <property type="entry name" value="TPR_rpt"/>
</dbReference>
<organism evidence="2 3">
    <name type="scientific">Thalassospira lucentensis</name>
    <dbReference type="NCBI Taxonomy" id="168935"/>
    <lineage>
        <taxon>Bacteria</taxon>
        <taxon>Pseudomonadati</taxon>
        <taxon>Pseudomonadota</taxon>
        <taxon>Alphaproteobacteria</taxon>
        <taxon>Rhodospirillales</taxon>
        <taxon>Thalassospiraceae</taxon>
        <taxon>Thalassospira</taxon>
    </lineage>
</organism>